<proteinExistence type="predicted"/>
<evidence type="ECO:0000313" key="1">
    <source>
        <dbReference type="EMBL" id="ACK77933.1"/>
    </source>
</evidence>
<dbReference type="KEGG" id="afr:AFE_2087"/>
<dbReference type="STRING" id="243159.AFE_2087"/>
<organism evidence="1 2">
    <name type="scientific">Acidithiobacillus ferrooxidans (strain ATCC 23270 / DSM 14882 / CIP 104768 / NCIMB 8455)</name>
    <name type="common">Ferrobacillus ferrooxidans (strain ATCC 23270)</name>
    <dbReference type="NCBI Taxonomy" id="243159"/>
    <lineage>
        <taxon>Bacteria</taxon>
        <taxon>Pseudomonadati</taxon>
        <taxon>Pseudomonadota</taxon>
        <taxon>Acidithiobacillia</taxon>
        <taxon>Acidithiobacillales</taxon>
        <taxon>Acidithiobacillaceae</taxon>
        <taxon>Acidithiobacillus</taxon>
    </lineage>
</organism>
<protein>
    <submittedName>
        <fullName evidence="1">Uncharacterized protein</fullName>
    </submittedName>
</protein>
<dbReference type="EMBL" id="CP001219">
    <property type="protein sequence ID" value="ACK77933.1"/>
    <property type="molecule type" value="Genomic_DNA"/>
</dbReference>
<reference evidence="1 2" key="1">
    <citation type="journal article" date="2008" name="BMC Genomics">
        <title>Acidithiobacillus ferrooxidans metabolism: from genome sequence to industrial applications.</title>
        <authorList>
            <person name="Valdes J."/>
            <person name="Pedroso I."/>
            <person name="Quatrini R."/>
            <person name="Dodson R.J."/>
            <person name="Tettelin H."/>
            <person name="Blake R.II."/>
            <person name="Eisen J.A."/>
            <person name="Holmes D.S."/>
        </authorList>
    </citation>
    <scope>NUCLEOTIDE SEQUENCE [LARGE SCALE GENOMIC DNA]</scope>
    <source>
        <strain evidence="2">ATCC 23270 / DSM 14882 / CIP 104768 / NCIMB 8455</strain>
    </source>
</reference>
<dbReference type="AlphaFoldDB" id="B7J4U7"/>
<keyword evidence="2" id="KW-1185">Reference proteome</keyword>
<sequence>MRTTMVRESIAIMKWTGVEIQQRSARPCRTERGRSCKVRAPSRIIQEQ</sequence>
<name>B7J4U7_ACIF2</name>
<dbReference type="Proteomes" id="UP000001362">
    <property type="component" value="Chromosome"/>
</dbReference>
<dbReference type="PaxDb" id="243159-AFE_2087"/>
<dbReference type="HOGENOM" id="CLU_3148315_0_0_6"/>
<gene>
    <name evidence="1" type="ordered locus">AFE_2087</name>
</gene>
<accession>B7J4U7</accession>
<evidence type="ECO:0000313" key="2">
    <source>
        <dbReference type="Proteomes" id="UP000001362"/>
    </source>
</evidence>